<dbReference type="InterPro" id="IPR036691">
    <property type="entry name" value="Endo/exonu/phosph_ase_sf"/>
</dbReference>
<reference evidence="2" key="1">
    <citation type="journal article" date="2012" name="Nature">
        <title>A physical, genetic and functional sequence assembly of the barley genome.</title>
        <authorList>
            <consortium name="The International Barley Genome Sequencing Consortium"/>
            <person name="Mayer K.F."/>
            <person name="Waugh R."/>
            <person name="Brown J.W."/>
            <person name="Schulman A."/>
            <person name="Langridge P."/>
            <person name="Platzer M."/>
            <person name="Fincher G.B."/>
            <person name="Muehlbauer G.J."/>
            <person name="Sato K."/>
            <person name="Close T.J."/>
            <person name="Wise R.P."/>
            <person name="Stein N."/>
        </authorList>
    </citation>
    <scope>NUCLEOTIDE SEQUENCE [LARGE SCALE GENOMIC DNA]</scope>
    <source>
        <strain evidence="2">cv. Morex</strain>
    </source>
</reference>
<organism evidence="1 2">
    <name type="scientific">Hordeum vulgare subsp. vulgare</name>
    <name type="common">Domesticated barley</name>
    <dbReference type="NCBI Taxonomy" id="112509"/>
    <lineage>
        <taxon>Eukaryota</taxon>
        <taxon>Viridiplantae</taxon>
        <taxon>Streptophyta</taxon>
        <taxon>Embryophyta</taxon>
        <taxon>Tracheophyta</taxon>
        <taxon>Spermatophyta</taxon>
        <taxon>Magnoliopsida</taxon>
        <taxon>Liliopsida</taxon>
        <taxon>Poales</taxon>
        <taxon>Poaceae</taxon>
        <taxon>BOP clade</taxon>
        <taxon>Pooideae</taxon>
        <taxon>Triticodae</taxon>
        <taxon>Triticeae</taxon>
        <taxon>Hordeinae</taxon>
        <taxon>Hordeum</taxon>
    </lineage>
</organism>
<name>A0A8I6XQW3_HORVV</name>
<dbReference type="SUPFAM" id="SSF56219">
    <property type="entry name" value="DNase I-like"/>
    <property type="match status" value="1"/>
</dbReference>
<sequence>MVQVRLWLLANLAPKITIQETEKMISLFWNCRGIGKRGMGTYISDLVRNFKLDFVGIQETMKKYFSPKFLRKIDLEKLSVGSGSLRKGSRVEYWEALEVIYLILLAVWRANIL</sequence>
<dbReference type="AlphaFoldDB" id="A0A8I6XQW3"/>
<dbReference type="EnsemblPlants" id="HORVU.MOREX.r3.2HG0203930.1">
    <property type="protein sequence ID" value="HORVU.MOREX.r3.2HG0203930.1.CDS1"/>
    <property type="gene ID" value="HORVU.MOREX.r3.2HG0203930"/>
</dbReference>
<dbReference type="Gramene" id="HORVU.MOREX.r3.2HG0203930.1">
    <property type="protein sequence ID" value="HORVU.MOREX.r3.2HG0203930.1.CDS1"/>
    <property type="gene ID" value="HORVU.MOREX.r3.2HG0203930"/>
</dbReference>
<protein>
    <submittedName>
        <fullName evidence="1">Uncharacterized protein</fullName>
    </submittedName>
</protein>
<accession>A0A8I6XQW3</accession>
<evidence type="ECO:0000313" key="1">
    <source>
        <dbReference type="EnsemblPlants" id="HORVU.MOREX.r3.2HG0203930.1.CDS1"/>
    </source>
</evidence>
<dbReference type="SMR" id="A0A8I6XQW3"/>
<evidence type="ECO:0000313" key="2">
    <source>
        <dbReference type="Proteomes" id="UP000011116"/>
    </source>
</evidence>
<keyword evidence="2" id="KW-1185">Reference proteome</keyword>
<reference evidence="1" key="3">
    <citation type="submission" date="2022-01" db="UniProtKB">
        <authorList>
            <consortium name="EnsemblPlants"/>
        </authorList>
    </citation>
    <scope>IDENTIFICATION</scope>
    <source>
        <strain evidence="1">subsp. vulgare</strain>
    </source>
</reference>
<reference evidence="1" key="2">
    <citation type="submission" date="2020-10" db="EMBL/GenBank/DDBJ databases">
        <authorList>
            <person name="Scholz U."/>
            <person name="Mascher M."/>
            <person name="Fiebig A."/>
        </authorList>
    </citation>
    <scope>NUCLEOTIDE SEQUENCE [LARGE SCALE GENOMIC DNA]</scope>
    <source>
        <strain evidence="1">cv. Morex</strain>
    </source>
</reference>
<dbReference type="Proteomes" id="UP000011116">
    <property type="component" value="Chromosome 2H"/>
</dbReference>
<proteinExistence type="predicted"/>